<dbReference type="Proteomes" id="UP000009026">
    <property type="component" value="Chromosome"/>
</dbReference>
<dbReference type="ESTHER" id="9delt-A0A0H4XQH7">
    <property type="family name" value="abh_upf00227"/>
</dbReference>
<dbReference type="Pfam" id="PF05728">
    <property type="entry name" value="UPF0227"/>
    <property type="match status" value="1"/>
</dbReference>
<organism evidence="1 2">
    <name type="scientific">Pseudomyxococcus hansupus</name>
    <dbReference type="NCBI Taxonomy" id="1297742"/>
    <lineage>
        <taxon>Bacteria</taxon>
        <taxon>Pseudomonadati</taxon>
        <taxon>Myxococcota</taxon>
        <taxon>Myxococcia</taxon>
        <taxon>Myxococcales</taxon>
        <taxon>Cystobacterineae</taxon>
        <taxon>Myxococcaceae</taxon>
        <taxon>Pseudomyxococcus</taxon>
    </lineage>
</organism>
<dbReference type="AlphaFoldDB" id="A0A0H4XQH7"/>
<dbReference type="EMBL" id="CP012109">
    <property type="protein sequence ID" value="AKQ70622.1"/>
    <property type="molecule type" value="Genomic_DNA"/>
</dbReference>
<proteinExistence type="predicted"/>
<dbReference type="KEGG" id="mym:A176_007534"/>
<dbReference type="STRING" id="1297742.A176_007534"/>
<evidence type="ECO:0008006" key="3">
    <source>
        <dbReference type="Google" id="ProtNLM"/>
    </source>
</evidence>
<evidence type="ECO:0000313" key="2">
    <source>
        <dbReference type="Proteomes" id="UP000009026"/>
    </source>
</evidence>
<dbReference type="eggNOG" id="COG1073">
    <property type="taxonomic scope" value="Bacteria"/>
</dbReference>
<accession>A0A0H4XQH7</accession>
<dbReference type="PATRIC" id="fig|1297742.4.peg.7668"/>
<keyword evidence="2" id="KW-1185">Reference proteome</keyword>
<reference evidence="1 2" key="1">
    <citation type="journal article" date="2016" name="PLoS ONE">
        <title>Complete Genome Sequence and Comparative Genomics of a Novel Myxobacterium Myxococcus hansupus.</title>
        <authorList>
            <person name="Sharma G."/>
            <person name="Narwani T."/>
            <person name="Subramanian S."/>
        </authorList>
    </citation>
    <scope>NUCLEOTIDE SEQUENCE [LARGE SCALE GENOMIC DNA]</scope>
    <source>
        <strain evidence="2">mixupus</strain>
    </source>
</reference>
<sequence>MRGMSTSTPSTSVGPRWLYLHGFASGPDSAKGVAVARHYAGQGVHVERLNLRVPSLEQLRLSAILETVRAAMGGPEERVVLLGSSLGGLTAARMAEQDARVCALVLLAPAFRVVPQLRRRMGEAAWQHWQTSGWIETDDFVTKQKVRIHSGFIADAEAVDARTGGWPDVRVPTLIIHGVQDDTCDVRNSRQWAEGKRHVRLVEVADGHELTASLPRILEETESFLQPWGARGPGAQSPMP</sequence>
<protein>
    <recommendedName>
        <fullName evidence="3">Esterase</fullName>
    </recommendedName>
</protein>
<gene>
    <name evidence="1" type="ORF">A176_007534</name>
</gene>
<dbReference type="InterPro" id="IPR008886">
    <property type="entry name" value="UPF0227/Esterase_YqiA"/>
</dbReference>
<dbReference type="Gene3D" id="3.40.50.1820">
    <property type="entry name" value="alpha/beta hydrolase"/>
    <property type="match status" value="1"/>
</dbReference>
<dbReference type="SUPFAM" id="SSF53474">
    <property type="entry name" value="alpha/beta-Hydrolases"/>
    <property type="match status" value="1"/>
</dbReference>
<dbReference type="InterPro" id="IPR029058">
    <property type="entry name" value="AB_hydrolase_fold"/>
</dbReference>
<evidence type="ECO:0000313" key="1">
    <source>
        <dbReference type="EMBL" id="AKQ70622.1"/>
    </source>
</evidence>
<name>A0A0H4XQH7_9BACT</name>